<dbReference type="Proteomes" id="UP001289581">
    <property type="component" value="Unassembled WGS sequence"/>
</dbReference>
<accession>A0AAW9KNI1</accession>
<name>A0AAW9KNI1_9ACTO</name>
<evidence type="ECO:0000313" key="1">
    <source>
        <dbReference type="EMBL" id="MEA1303948.1"/>
    </source>
</evidence>
<proteinExistence type="predicted"/>
<reference evidence="1 2" key="1">
    <citation type="submission" date="2023-06" db="EMBL/GenBank/DDBJ databases">
        <title>Actinomyces orist ORNL 0101 HMT-893 genome.</title>
        <authorList>
            <person name="Johnston C.D."/>
            <person name="Chen T."/>
            <person name="Dewhirst F.E."/>
        </authorList>
    </citation>
    <scope>NUCLEOTIDE SEQUENCE [LARGE SCALE GENOMIC DNA]</scope>
    <source>
        <strain evidence="1 2">ORNL 0101</strain>
    </source>
</reference>
<comment type="caution">
    <text evidence="1">The sequence shown here is derived from an EMBL/GenBank/DDBJ whole genome shotgun (WGS) entry which is preliminary data.</text>
</comment>
<keyword evidence="2" id="KW-1185">Reference proteome</keyword>
<sequence>MTTVTPGDVWTLRWDGTDLATAMVVQAYDSFAVVWPVTSTSHSSPPALAINDEHRALGAALWPTRPTGIGNHLLGTRLGTLLSQNAIDIISDEMEDPEAELTVLPLATGAYDADADRAFIDKWNGYCFHTGKPAGQHWLRTDKLTSSRALANALNLDVVQTRPYWDGVSPLTDEQLTALIQATGLSSDDLTGPDPYATAEAHLSSPAFKEAVEARVAETGLSEEQVRTATRQEFALAARDDSANRIDEKLRDALSRVDAP</sequence>
<evidence type="ECO:0000313" key="2">
    <source>
        <dbReference type="Proteomes" id="UP001289581"/>
    </source>
</evidence>
<gene>
    <name evidence="1" type="ORF">QU665_02430</name>
</gene>
<protein>
    <submittedName>
        <fullName evidence="1">Uncharacterized protein</fullName>
    </submittedName>
</protein>
<dbReference type="AlphaFoldDB" id="A0AAW9KNI1"/>
<organism evidence="1 2">
    <name type="scientific">Actinomyces oris</name>
    <dbReference type="NCBI Taxonomy" id="544580"/>
    <lineage>
        <taxon>Bacteria</taxon>
        <taxon>Bacillati</taxon>
        <taxon>Actinomycetota</taxon>
        <taxon>Actinomycetes</taxon>
        <taxon>Actinomycetales</taxon>
        <taxon>Actinomycetaceae</taxon>
        <taxon>Actinomyces</taxon>
    </lineage>
</organism>
<dbReference type="EMBL" id="JAXBCZ010000001">
    <property type="protein sequence ID" value="MEA1303948.1"/>
    <property type="molecule type" value="Genomic_DNA"/>
</dbReference>
<dbReference type="RefSeq" id="WP_322911554.1">
    <property type="nucleotide sequence ID" value="NZ_JAXBCZ010000001.1"/>
</dbReference>